<organism evidence="4 8">
    <name type="scientific">Didymodactylos carnosus</name>
    <dbReference type="NCBI Taxonomy" id="1234261"/>
    <lineage>
        <taxon>Eukaryota</taxon>
        <taxon>Metazoa</taxon>
        <taxon>Spiralia</taxon>
        <taxon>Gnathifera</taxon>
        <taxon>Rotifera</taxon>
        <taxon>Eurotatoria</taxon>
        <taxon>Bdelloidea</taxon>
        <taxon>Philodinida</taxon>
        <taxon>Philodinidae</taxon>
        <taxon>Didymodactylos</taxon>
    </lineage>
</organism>
<dbReference type="Proteomes" id="UP000682733">
    <property type="component" value="Unassembled WGS sequence"/>
</dbReference>
<dbReference type="InterPro" id="IPR029044">
    <property type="entry name" value="Nucleotide-diphossugar_trans"/>
</dbReference>
<reference evidence="4" key="1">
    <citation type="submission" date="2021-02" db="EMBL/GenBank/DDBJ databases">
        <authorList>
            <person name="Nowell W R."/>
        </authorList>
    </citation>
    <scope>NUCLEOTIDE SEQUENCE</scope>
</reference>
<dbReference type="GO" id="GO:0016757">
    <property type="term" value="F:glycosyltransferase activity"/>
    <property type="evidence" value="ECO:0007669"/>
    <property type="project" value="UniProtKB-KW"/>
</dbReference>
<dbReference type="Pfam" id="PF05637">
    <property type="entry name" value="Glyco_transf_34"/>
    <property type="match status" value="1"/>
</dbReference>
<evidence type="ECO:0000256" key="2">
    <source>
        <dbReference type="ARBA" id="ARBA00022676"/>
    </source>
</evidence>
<name>A0A814D992_9BILA</name>
<sequence>MITTAVYGLVDEEPVSPPRPSPSSNKVSIITYENRHTLWYLDRFKEINQRYCDYHGYKYIFYDSYSGENDMPPYWIKVKILYDLIVSNNGYDYLMWIDSDAVINYENMKMITIESYFANTDYTFIGAPDQAEWNSPFNAGVWIVKGNQKGKEIMAKWLSYYGTCLWQFDPLQKQWISNGHTASVHTDPDWAGICYEQGSFGILIMQDKHEYGNFIQMKEWYTLQFVDSKDNKYAVEVKKKKQKRKKIFVIHFAAGYKDAIEPYLNEHQNSINKMLIF</sequence>
<dbReference type="GO" id="GO:0006487">
    <property type="term" value="P:protein N-linked glycosylation"/>
    <property type="evidence" value="ECO:0007669"/>
    <property type="project" value="TreeGrafter"/>
</dbReference>
<evidence type="ECO:0000256" key="3">
    <source>
        <dbReference type="ARBA" id="ARBA00022679"/>
    </source>
</evidence>
<accession>A0A814D992</accession>
<gene>
    <name evidence="4" type="ORF">GPM918_LOCUS11306</name>
    <name evidence="5" type="ORF">OVA965_LOCUS29260</name>
    <name evidence="6" type="ORF">SRO942_LOCUS11305</name>
    <name evidence="7" type="ORF">TMI583_LOCUS30027</name>
</gene>
<evidence type="ECO:0000313" key="5">
    <source>
        <dbReference type="EMBL" id="CAF1317063.1"/>
    </source>
</evidence>
<dbReference type="OrthoDB" id="3763672at2759"/>
<comment type="caution">
    <text evidence="4">The sequence shown here is derived from an EMBL/GenBank/DDBJ whole genome shotgun (WGS) entry which is preliminary data.</text>
</comment>
<dbReference type="Proteomes" id="UP000663829">
    <property type="component" value="Unassembled WGS sequence"/>
</dbReference>
<evidence type="ECO:0000313" key="8">
    <source>
        <dbReference type="Proteomes" id="UP000663829"/>
    </source>
</evidence>
<evidence type="ECO:0000256" key="1">
    <source>
        <dbReference type="ARBA" id="ARBA00005664"/>
    </source>
</evidence>
<dbReference type="EMBL" id="CAJOBC010002328">
    <property type="protein sequence ID" value="CAF3727780.1"/>
    <property type="molecule type" value="Genomic_DNA"/>
</dbReference>
<dbReference type="EMBL" id="CAJOBA010042071">
    <property type="protein sequence ID" value="CAF4126169.1"/>
    <property type="molecule type" value="Genomic_DNA"/>
</dbReference>
<comment type="similarity">
    <text evidence="1">Belongs to the glycosyltransferase 34 family.</text>
</comment>
<dbReference type="PANTHER" id="PTHR31306:SF4">
    <property type="entry name" value="ALPHA-1,2-GALACTOSYLTRANSFERASE"/>
    <property type="match status" value="1"/>
</dbReference>
<dbReference type="AlphaFoldDB" id="A0A814D992"/>
<dbReference type="InterPro" id="IPR008630">
    <property type="entry name" value="Glyco_trans_34"/>
</dbReference>
<evidence type="ECO:0000313" key="4">
    <source>
        <dbReference type="EMBL" id="CAF0952179.1"/>
    </source>
</evidence>
<evidence type="ECO:0000313" key="6">
    <source>
        <dbReference type="EMBL" id="CAF3727780.1"/>
    </source>
</evidence>
<dbReference type="PANTHER" id="PTHR31306">
    <property type="entry name" value="ALPHA-1,6-MANNOSYLTRANSFERASE MNN11-RELATED"/>
    <property type="match status" value="1"/>
</dbReference>
<protein>
    <submittedName>
        <fullName evidence="4">Uncharacterized protein</fullName>
    </submittedName>
</protein>
<dbReference type="Proteomes" id="UP000677228">
    <property type="component" value="Unassembled WGS sequence"/>
</dbReference>
<dbReference type="EMBL" id="CAJNOQ010002329">
    <property type="protein sequence ID" value="CAF0952179.1"/>
    <property type="molecule type" value="Genomic_DNA"/>
</dbReference>
<keyword evidence="8" id="KW-1185">Reference proteome</keyword>
<dbReference type="SUPFAM" id="SSF53448">
    <property type="entry name" value="Nucleotide-diphospho-sugar transferases"/>
    <property type="match status" value="1"/>
</dbReference>
<dbReference type="Proteomes" id="UP000681722">
    <property type="component" value="Unassembled WGS sequence"/>
</dbReference>
<dbReference type="Gene3D" id="3.90.550.10">
    <property type="entry name" value="Spore Coat Polysaccharide Biosynthesis Protein SpsA, Chain A"/>
    <property type="match status" value="1"/>
</dbReference>
<dbReference type="EMBL" id="CAJNOK010020474">
    <property type="protein sequence ID" value="CAF1317063.1"/>
    <property type="molecule type" value="Genomic_DNA"/>
</dbReference>
<keyword evidence="2" id="KW-0328">Glycosyltransferase</keyword>
<evidence type="ECO:0000313" key="7">
    <source>
        <dbReference type="EMBL" id="CAF4126169.1"/>
    </source>
</evidence>
<proteinExistence type="inferred from homology"/>
<keyword evidence="3" id="KW-0808">Transferase</keyword>
<dbReference type="GO" id="GO:0000139">
    <property type="term" value="C:Golgi membrane"/>
    <property type="evidence" value="ECO:0007669"/>
    <property type="project" value="TreeGrafter"/>
</dbReference>